<dbReference type="PANTHER" id="PTHR11923">
    <property type="entry name" value="SCAVENGER RECEPTOR CLASS B TYPE-1 SR-B1"/>
    <property type="match status" value="1"/>
</dbReference>
<comment type="subcellular location">
    <subcellularLocation>
        <location evidence="1">Cell membrane</location>
        <topology evidence="1">Multi-pass membrane protein</topology>
    </subcellularLocation>
</comment>
<keyword evidence="9" id="KW-0325">Glycoprotein</keyword>
<dbReference type="Ensembl" id="ENSCSAVT00000012982.1">
    <property type="protein sequence ID" value="ENSCSAVP00000012833.1"/>
    <property type="gene ID" value="ENSCSAVG00000007537.1"/>
</dbReference>
<dbReference type="eggNOG" id="KOG3776">
    <property type="taxonomic scope" value="Eukaryota"/>
</dbReference>
<dbReference type="GO" id="GO:0005044">
    <property type="term" value="F:scavenger receptor activity"/>
    <property type="evidence" value="ECO:0007669"/>
    <property type="project" value="TreeGrafter"/>
</dbReference>
<accession>H2Z5H1</accession>
<keyword evidence="8" id="KW-0675">Receptor</keyword>
<keyword evidence="7" id="KW-1015">Disulfide bond</keyword>
<evidence type="ECO:0000313" key="12">
    <source>
        <dbReference type="Proteomes" id="UP000007875"/>
    </source>
</evidence>
<keyword evidence="6 10" id="KW-0472">Membrane</keyword>
<dbReference type="InterPro" id="IPR002159">
    <property type="entry name" value="CD36_fam"/>
</dbReference>
<dbReference type="GeneTree" id="ENSGT00940000153372"/>
<dbReference type="InParanoid" id="H2Z5H1"/>
<keyword evidence="3" id="KW-1003">Cell membrane</keyword>
<keyword evidence="5 10" id="KW-1133">Transmembrane helix</keyword>
<evidence type="ECO:0000256" key="6">
    <source>
        <dbReference type="ARBA" id="ARBA00023136"/>
    </source>
</evidence>
<reference evidence="12" key="1">
    <citation type="submission" date="2003-08" db="EMBL/GenBank/DDBJ databases">
        <authorList>
            <person name="Birren B."/>
            <person name="Nusbaum C."/>
            <person name="Abebe A."/>
            <person name="Abouelleil A."/>
            <person name="Adekoya E."/>
            <person name="Ait-zahra M."/>
            <person name="Allen N."/>
            <person name="Allen T."/>
            <person name="An P."/>
            <person name="Anderson M."/>
            <person name="Anderson S."/>
            <person name="Arachchi H."/>
            <person name="Armbruster J."/>
            <person name="Bachantsang P."/>
            <person name="Baldwin J."/>
            <person name="Barry A."/>
            <person name="Bayul T."/>
            <person name="Blitshsteyn B."/>
            <person name="Bloom T."/>
            <person name="Blye J."/>
            <person name="Boguslavskiy L."/>
            <person name="Borowsky M."/>
            <person name="Boukhgalter B."/>
            <person name="Brunache A."/>
            <person name="Butler J."/>
            <person name="Calixte N."/>
            <person name="Calvo S."/>
            <person name="Camarata J."/>
            <person name="Campo K."/>
            <person name="Chang J."/>
            <person name="Cheshatsang Y."/>
            <person name="Citroen M."/>
            <person name="Collymore A."/>
            <person name="Considine T."/>
            <person name="Cook A."/>
            <person name="Cooke P."/>
            <person name="Corum B."/>
            <person name="Cuomo C."/>
            <person name="David R."/>
            <person name="Dawoe T."/>
            <person name="Degray S."/>
            <person name="Dodge S."/>
            <person name="Dooley K."/>
            <person name="Dorje P."/>
            <person name="Dorjee K."/>
            <person name="Dorris L."/>
            <person name="Duffey N."/>
            <person name="Dupes A."/>
            <person name="Elkins T."/>
            <person name="Engels R."/>
            <person name="Erickson J."/>
            <person name="Farina A."/>
            <person name="Faro S."/>
            <person name="Ferreira P."/>
            <person name="Fischer H."/>
            <person name="Fitzgerald M."/>
            <person name="Foley K."/>
            <person name="Gage D."/>
            <person name="Galagan J."/>
            <person name="Gearin G."/>
            <person name="Gnerre S."/>
            <person name="Gnirke A."/>
            <person name="Goyette A."/>
            <person name="Graham J."/>
            <person name="Grandbois E."/>
            <person name="Gyaltsen K."/>
            <person name="Hafez N."/>
            <person name="Hagopian D."/>
            <person name="Hagos B."/>
            <person name="Hall J."/>
            <person name="Hatcher B."/>
            <person name="Heller A."/>
            <person name="Higgins H."/>
            <person name="Honan T."/>
            <person name="Horn A."/>
            <person name="Houde N."/>
            <person name="Hughes L."/>
            <person name="Hulme W."/>
            <person name="Husby E."/>
            <person name="Iliev I."/>
            <person name="Jaffe D."/>
            <person name="Jones C."/>
            <person name="Kamal M."/>
            <person name="Kamat A."/>
            <person name="Kamvysselis M."/>
            <person name="Karlsson E."/>
            <person name="Kells C."/>
            <person name="Kieu A."/>
            <person name="Kisner P."/>
            <person name="Kodira C."/>
            <person name="Kulbokas E."/>
            <person name="Labutti K."/>
            <person name="Lama D."/>
            <person name="Landers T."/>
            <person name="Leger J."/>
            <person name="Levine S."/>
            <person name="Lewis D."/>
            <person name="Lewis T."/>
            <person name="Lindblad-toh K."/>
            <person name="Liu X."/>
            <person name="Lokyitsang T."/>
            <person name="Lokyitsang Y."/>
            <person name="Lucien O."/>
            <person name="Lui A."/>
            <person name="Ma L.J."/>
            <person name="Mabbitt R."/>
            <person name="Macdonald J."/>
            <person name="Maclean C."/>
            <person name="Major J."/>
            <person name="Manning J."/>
            <person name="Marabella R."/>
            <person name="Maru K."/>
            <person name="Matthews C."/>
            <person name="Mauceli E."/>
            <person name="Mccarthy M."/>
            <person name="Mcdonough S."/>
            <person name="Mcghee T."/>
            <person name="Meldrim J."/>
            <person name="Meneus L."/>
            <person name="Mesirov J."/>
            <person name="Mihalev A."/>
            <person name="Mihova T."/>
            <person name="Mikkelsen T."/>
            <person name="Mlenga V."/>
            <person name="Moru K."/>
            <person name="Mozes J."/>
            <person name="Mulrain L."/>
            <person name="Munson G."/>
            <person name="Naylor J."/>
            <person name="Newes C."/>
            <person name="Nguyen C."/>
            <person name="Nguyen N."/>
            <person name="Nguyen T."/>
            <person name="Nicol R."/>
            <person name="Nielsen C."/>
            <person name="Nizzari M."/>
            <person name="Norbu C."/>
            <person name="Norbu N."/>
            <person name="O'donnell P."/>
            <person name="Okoawo O."/>
            <person name="O'leary S."/>
            <person name="Omotosho B."/>
            <person name="O'neill K."/>
            <person name="Osman S."/>
            <person name="Parker S."/>
            <person name="Perrin D."/>
            <person name="Phunkhang P."/>
            <person name="Piqani B."/>
            <person name="Purcell S."/>
            <person name="Rachupka T."/>
            <person name="Ramasamy U."/>
            <person name="Rameau R."/>
            <person name="Ray V."/>
            <person name="Raymond C."/>
            <person name="Retta R."/>
            <person name="Richardson S."/>
            <person name="Rise C."/>
            <person name="Rodriguez J."/>
            <person name="Rogers J."/>
            <person name="Rogov P."/>
            <person name="Rutman M."/>
            <person name="Schupbach R."/>
            <person name="Seaman C."/>
            <person name="Settipalli S."/>
            <person name="Sharpe T."/>
            <person name="Sheridan J."/>
            <person name="Sherpa N."/>
            <person name="Shi J."/>
            <person name="Smirnov S."/>
            <person name="Smith C."/>
            <person name="Sougnez C."/>
            <person name="Spencer B."/>
            <person name="Stalker J."/>
            <person name="Stange-thomann N."/>
            <person name="Stavropoulos S."/>
            <person name="Stetson K."/>
            <person name="Stone C."/>
            <person name="Stone S."/>
            <person name="Stubbs M."/>
            <person name="Talamas J."/>
            <person name="Tchuinga P."/>
            <person name="Tenzing P."/>
            <person name="Tesfaye S."/>
            <person name="Theodore J."/>
            <person name="Thoulutsang Y."/>
            <person name="Topham K."/>
            <person name="Towey S."/>
            <person name="Tsamla T."/>
            <person name="Tsomo N."/>
            <person name="Vallee D."/>
            <person name="Vassiliev H."/>
            <person name="Venkataraman V."/>
            <person name="Vinson J."/>
            <person name="Vo A."/>
            <person name="Wade C."/>
            <person name="Wang S."/>
            <person name="Wangchuk T."/>
            <person name="Wangdi T."/>
            <person name="Whittaker C."/>
            <person name="Wilkinson J."/>
            <person name="Wu Y."/>
            <person name="Wyman D."/>
            <person name="Yadav S."/>
            <person name="Yang S."/>
            <person name="Yang X."/>
            <person name="Yeager S."/>
            <person name="Yee E."/>
            <person name="Young G."/>
            <person name="Zainoun J."/>
            <person name="Zembeck L."/>
            <person name="Zimmer A."/>
            <person name="Zody M."/>
            <person name="Lander E."/>
        </authorList>
    </citation>
    <scope>NUCLEOTIDE SEQUENCE [LARGE SCALE GENOMIC DNA]</scope>
</reference>
<dbReference type="GO" id="GO:0005886">
    <property type="term" value="C:plasma membrane"/>
    <property type="evidence" value="ECO:0007669"/>
    <property type="project" value="UniProtKB-SubCell"/>
</dbReference>
<sequence>MGKCCNAKCGLIASVVVGGILVILGGIINVVYLELYNKILIQESVIAPGTTMYDNWISVATPTYISYYLYNMTNSEEFLARGPYVKPNLVEIGPYVFREYLSKDTVDFLNTSPEQVYYRQKTTIVFQPEMSSGDLSDMVTTVNVIGASMVSIVEYIFEQLGQPVDPNVYKLVNAAYIATSTKLIFTRAVHDILFGFQDNLFDAIKAVVLNRTGVEIQDFGLFSTYNDSRGWFDYQVYTGKG</sequence>
<dbReference type="Pfam" id="PF01130">
    <property type="entry name" value="CD36"/>
    <property type="match status" value="1"/>
</dbReference>
<dbReference type="Proteomes" id="UP000007875">
    <property type="component" value="Unassembled WGS sequence"/>
</dbReference>
<name>H2Z5H1_CIOSA</name>
<dbReference type="STRING" id="51511.ENSCSAVP00000012833"/>
<protein>
    <submittedName>
        <fullName evidence="11">Uncharacterized protein</fullName>
    </submittedName>
</protein>
<feature type="transmembrane region" description="Helical" evidence="10">
    <location>
        <begin position="12"/>
        <end position="33"/>
    </location>
</feature>
<organism evidence="11 12">
    <name type="scientific">Ciona savignyi</name>
    <name type="common">Pacific transparent sea squirt</name>
    <dbReference type="NCBI Taxonomy" id="51511"/>
    <lineage>
        <taxon>Eukaryota</taxon>
        <taxon>Metazoa</taxon>
        <taxon>Chordata</taxon>
        <taxon>Tunicata</taxon>
        <taxon>Ascidiacea</taxon>
        <taxon>Phlebobranchia</taxon>
        <taxon>Cionidae</taxon>
        <taxon>Ciona</taxon>
    </lineage>
</organism>
<evidence type="ECO:0000256" key="9">
    <source>
        <dbReference type="ARBA" id="ARBA00023180"/>
    </source>
</evidence>
<evidence type="ECO:0000256" key="4">
    <source>
        <dbReference type="ARBA" id="ARBA00022692"/>
    </source>
</evidence>
<keyword evidence="12" id="KW-1185">Reference proteome</keyword>
<reference evidence="11" key="2">
    <citation type="submission" date="2025-08" db="UniProtKB">
        <authorList>
            <consortium name="Ensembl"/>
        </authorList>
    </citation>
    <scope>IDENTIFICATION</scope>
</reference>
<dbReference type="PANTHER" id="PTHR11923:SF51">
    <property type="entry name" value="LYSOSOME MEMBRANE PROTEIN 2"/>
    <property type="match status" value="1"/>
</dbReference>
<dbReference type="PRINTS" id="PR01609">
    <property type="entry name" value="CD36FAMILY"/>
</dbReference>
<keyword evidence="4 10" id="KW-0812">Transmembrane</keyword>
<dbReference type="GO" id="GO:0005737">
    <property type="term" value="C:cytoplasm"/>
    <property type="evidence" value="ECO:0007669"/>
    <property type="project" value="TreeGrafter"/>
</dbReference>
<evidence type="ECO:0000256" key="7">
    <source>
        <dbReference type="ARBA" id="ARBA00023157"/>
    </source>
</evidence>
<dbReference type="InterPro" id="IPR005428">
    <property type="entry name" value="CD36/SCARB1/SNMP1"/>
</dbReference>
<reference evidence="11" key="3">
    <citation type="submission" date="2025-09" db="UniProtKB">
        <authorList>
            <consortium name="Ensembl"/>
        </authorList>
    </citation>
    <scope>IDENTIFICATION</scope>
</reference>
<evidence type="ECO:0000256" key="1">
    <source>
        <dbReference type="ARBA" id="ARBA00004651"/>
    </source>
</evidence>
<dbReference type="HOGENOM" id="CLU_1153916_0_0_1"/>
<evidence type="ECO:0000256" key="5">
    <source>
        <dbReference type="ARBA" id="ARBA00022989"/>
    </source>
</evidence>
<evidence type="ECO:0000313" key="11">
    <source>
        <dbReference type="Ensembl" id="ENSCSAVP00000012833.1"/>
    </source>
</evidence>
<dbReference type="AlphaFoldDB" id="H2Z5H1"/>
<dbReference type="PRINTS" id="PR01610">
    <property type="entry name" value="CD36ANTIGEN"/>
</dbReference>
<dbReference type="OMA" id="YNDSRGW"/>
<comment type="similarity">
    <text evidence="2">Belongs to the CD36 family.</text>
</comment>
<proteinExistence type="inferred from homology"/>
<evidence type="ECO:0000256" key="8">
    <source>
        <dbReference type="ARBA" id="ARBA00023170"/>
    </source>
</evidence>
<evidence type="ECO:0000256" key="10">
    <source>
        <dbReference type="SAM" id="Phobius"/>
    </source>
</evidence>
<evidence type="ECO:0000256" key="3">
    <source>
        <dbReference type="ARBA" id="ARBA00022475"/>
    </source>
</evidence>
<evidence type="ECO:0000256" key="2">
    <source>
        <dbReference type="ARBA" id="ARBA00010532"/>
    </source>
</evidence>